<organism evidence="2 3">
    <name type="scientific">Pelagirhabdus alkalitolerans</name>
    <dbReference type="NCBI Taxonomy" id="1612202"/>
    <lineage>
        <taxon>Bacteria</taxon>
        <taxon>Bacillati</taxon>
        <taxon>Bacillota</taxon>
        <taxon>Bacilli</taxon>
        <taxon>Bacillales</taxon>
        <taxon>Bacillaceae</taxon>
        <taxon>Pelagirhabdus</taxon>
    </lineage>
</organism>
<dbReference type="RefSeq" id="WP_090797176.1">
    <property type="nucleotide sequence ID" value="NZ_FMYI01000013.1"/>
</dbReference>
<dbReference type="Proteomes" id="UP000242949">
    <property type="component" value="Unassembled WGS sequence"/>
</dbReference>
<dbReference type="Pfam" id="PF04545">
    <property type="entry name" value="Sigma70_r4"/>
    <property type="match status" value="1"/>
</dbReference>
<dbReference type="OrthoDB" id="2942336at2"/>
<dbReference type="AlphaFoldDB" id="A0A1G6MZM0"/>
<reference evidence="3" key="1">
    <citation type="submission" date="2016-09" db="EMBL/GenBank/DDBJ databases">
        <authorList>
            <person name="Varghese N."/>
            <person name="Submissions S."/>
        </authorList>
    </citation>
    <scope>NUCLEOTIDE SEQUENCE [LARGE SCALE GENOMIC DNA]</scope>
    <source>
        <strain evidence="3">S5</strain>
    </source>
</reference>
<keyword evidence="3" id="KW-1185">Reference proteome</keyword>
<evidence type="ECO:0000259" key="1">
    <source>
        <dbReference type="Pfam" id="PF04545"/>
    </source>
</evidence>
<sequence length="201" mass="23683">MLDLIYLTKSEKQSLEKFSEENPKFYRSKLVRSFLKQYEHQAMFIDALCYPSEENRQKLDEAFRDFYTGVKIVSYLSKTIYWESVNFDKKQRYRNKISPLVLNDSSNLNEVNVLEKIKSTDKSIEEKIIEEKTLAIEEKIEDPKLKIAFLSLTMRQKEVLQSIYGNGENITDTAYQLDISQQAVSKIHKSALKRLKNIYLD</sequence>
<protein>
    <submittedName>
        <fullName evidence="2">RNA polymerase sigma factor, sigma-70 family</fullName>
    </submittedName>
</protein>
<dbReference type="STRING" id="1612202.SAMN05421734_11313"/>
<evidence type="ECO:0000313" key="3">
    <source>
        <dbReference type="Proteomes" id="UP000242949"/>
    </source>
</evidence>
<evidence type="ECO:0000313" key="2">
    <source>
        <dbReference type="EMBL" id="SDC60647.1"/>
    </source>
</evidence>
<proteinExistence type="predicted"/>
<dbReference type="GO" id="GO:0006352">
    <property type="term" value="P:DNA-templated transcription initiation"/>
    <property type="evidence" value="ECO:0007669"/>
    <property type="project" value="InterPro"/>
</dbReference>
<dbReference type="InterPro" id="IPR007630">
    <property type="entry name" value="RNA_pol_sigma70_r4"/>
</dbReference>
<name>A0A1G6MZM0_9BACI</name>
<gene>
    <name evidence="2" type="ORF">SAMN05421734_11313</name>
</gene>
<dbReference type="GO" id="GO:0003700">
    <property type="term" value="F:DNA-binding transcription factor activity"/>
    <property type="evidence" value="ECO:0007669"/>
    <property type="project" value="InterPro"/>
</dbReference>
<dbReference type="SUPFAM" id="SSF88659">
    <property type="entry name" value="Sigma3 and sigma4 domains of RNA polymerase sigma factors"/>
    <property type="match status" value="1"/>
</dbReference>
<dbReference type="InterPro" id="IPR013324">
    <property type="entry name" value="RNA_pol_sigma_r3/r4-like"/>
</dbReference>
<feature type="domain" description="RNA polymerase sigma-70 region 4" evidence="1">
    <location>
        <begin position="150"/>
        <end position="196"/>
    </location>
</feature>
<accession>A0A1G6MZM0</accession>
<dbReference type="Gene3D" id="1.20.140.160">
    <property type="match status" value="1"/>
</dbReference>
<dbReference type="EMBL" id="FMYI01000013">
    <property type="protein sequence ID" value="SDC60647.1"/>
    <property type="molecule type" value="Genomic_DNA"/>
</dbReference>